<feature type="transmembrane region" description="Helical" evidence="1">
    <location>
        <begin position="12"/>
        <end position="31"/>
    </location>
</feature>
<evidence type="ECO:0000256" key="1">
    <source>
        <dbReference type="SAM" id="Phobius"/>
    </source>
</evidence>
<keyword evidence="3" id="KW-1185">Reference proteome</keyword>
<reference evidence="2" key="1">
    <citation type="submission" date="2023-07" db="EMBL/GenBank/DDBJ databases">
        <title>Ureibacillus sp. isolated from freshwater well.</title>
        <authorList>
            <person name="Kirdat K."/>
            <person name="Bhatt A."/>
            <person name="Teware R."/>
            <person name="Bhavsar Y."/>
            <person name="Yadav A."/>
        </authorList>
    </citation>
    <scope>NUCLEOTIDE SEQUENCE</scope>
    <source>
        <strain evidence="2">BA0131</strain>
    </source>
</reference>
<dbReference type="RefSeq" id="WP_301138635.1">
    <property type="nucleotide sequence ID" value="NZ_JAUHTQ010000009.1"/>
</dbReference>
<dbReference type="Proteomes" id="UP001172743">
    <property type="component" value="Unassembled WGS sequence"/>
</dbReference>
<evidence type="ECO:0000313" key="3">
    <source>
        <dbReference type="Proteomes" id="UP001172743"/>
    </source>
</evidence>
<accession>A0ABT8GSF9</accession>
<protein>
    <submittedName>
        <fullName evidence="2">Uncharacterized protein</fullName>
    </submittedName>
</protein>
<organism evidence="2 3">
    <name type="scientific">Ureibacillus aquaedulcis</name>
    <dbReference type="NCBI Taxonomy" id="3058421"/>
    <lineage>
        <taxon>Bacteria</taxon>
        <taxon>Bacillati</taxon>
        <taxon>Bacillota</taxon>
        <taxon>Bacilli</taxon>
        <taxon>Bacillales</taxon>
        <taxon>Caryophanaceae</taxon>
        <taxon>Ureibacillus</taxon>
    </lineage>
</organism>
<gene>
    <name evidence="2" type="ORF">QYB95_12345</name>
</gene>
<evidence type="ECO:0000313" key="2">
    <source>
        <dbReference type="EMBL" id="MDN4494335.1"/>
    </source>
</evidence>
<keyword evidence="1" id="KW-1133">Transmembrane helix</keyword>
<keyword evidence="1" id="KW-0472">Membrane</keyword>
<dbReference type="EMBL" id="JAUHTQ010000009">
    <property type="protein sequence ID" value="MDN4494335.1"/>
    <property type="molecule type" value="Genomic_DNA"/>
</dbReference>
<sequence length="132" mass="14535">MNTRLSQLVLRGGIITSLILGVSLILGGYRASAAGMHGHGPGGMPTMREFGGHHVMFGPQHAGFPWLGLLVFFIIGIAVAVLLVKWLKNKSKTPSMEHFIQTTLASPYKSMNSQNEHILDQWEKELNKKENV</sequence>
<feature type="transmembrane region" description="Helical" evidence="1">
    <location>
        <begin position="66"/>
        <end position="87"/>
    </location>
</feature>
<name>A0ABT8GSF9_9BACL</name>
<proteinExistence type="predicted"/>
<keyword evidence="1" id="KW-0812">Transmembrane</keyword>
<comment type="caution">
    <text evidence="2">The sequence shown here is derived from an EMBL/GenBank/DDBJ whole genome shotgun (WGS) entry which is preliminary data.</text>
</comment>